<evidence type="ECO:0000313" key="9">
    <source>
        <dbReference type="Proteomes" id="UP000593564"/>
    </source>
</evidence>
<dbReference type="SUPFAM" id="SSF52540">
    <property type="entry name" value="P-loop containing nucleoside triphosphate hydrolases"/>
    <property type="match status" value="1"/>
</dbReference>
<dbReference type="Gene3D" id="3.40.50.300">
    <property type="entry name" value="P-loop containing nucleotide triphosphate hydrolases"/>
    <property type="match status" value="2"/>
</dbReference>
<dbReference type="InterPro" id="IPR003593">
    <property type="entry name" value="AAA+_ATPase"/>
</dbReference>
<protein>
    <recommendedName>
        <fullName evidence="2">ABC-type xenobiotic transporter</fullName>
        <ecNumber evidence="2">7.6.2.2</ecNumber>
    </recommendedName>
</protein>
<gene>
    <name evidence="8" type="ORF">HYC85_018154</name>
</gene>
<accession>A0A7J7GUF0</accession>
<comment type="similarity">
    <text evidence="1">Belongs to the ABC transporter superfamily. ABCC family. Conjugate transporter (TC 3.A.1.208) subfamily.</text>
</comment>
<sequence length="268" mass="29415">MANSKNPILANINLDIPVGSLVAVVGGTGEGKTSFISAMIGELPPVADASVVIRGPVAYVPQISWIFNATGRDLTEIGERGVNISGGQKQRVSMARAVYSNADVYIFDDPFSALDTHVGRQVDKIILVSEGMVKEEGTFEELSRSGTLFKKLMENAGKMEEHVDEKEYGDEMEDGINLDYKSSKPADNGVQNGFPKSVNSKNKRKEGKSVLIKQEERETGVVNWKTLTRSRLQIPQDSHDSLKVNLMRSVHKLTNYTDSNSNIRTGVR</sequence>
<keyword evidence="9" id="KW-1185">Reference proteome</keyword>
<evidence type="ECO:0000256" key="1">
    <source>
        <dbReference type="ARBA" id="ARBA00009726"/>
    </source>
</evidence>
<dbReference type="AlphaFoldDB" id="A0A7J7GUF0"/>
<organism evidence="8 9">
    <name type="scientific">Camellia sinensis</name>
    <name type="common">Tea plant</name>
    <name type="synonym">Thea sinensis</name>
    <dbReference type="NCBI Taxonomy" id="4442"/>
    <lineage>
        <taxon>Eukaryota</taxon>
        <taxon>Viridiplantae</taxon>
        <taxon>Streptophyta</taxon>
        <taxon>Embryophyta</taxon>
        <taxon>Tracheophyta</taxon>
        <taxon>Spermatophyta</taxon>
        <taxon>Magnoliopsida</taxon>
        <taxon>eudicotyledons</taxon>
        <taxon>Gunneridae</taxon>
        <taxon>Pentapetalae</taxon>
        <taxon>asterids</taxon>
        <taxon>Ericales</taxon>
        <taxon>Theaceae</taxon>
        <taxon>Camellia</taxon>
    </lineage>
</organism>
<dbReference type="InterPro" id="IPR003439">
    <property type="entry name" value="ABC_transporter-like_ATP-bd"/>
</dbReference>
<proteinExistence type="inferred from homology"/>
<comment type="caution">
    <text evidence="8">The sequence shown here is derived from an EMBL/GenBank/DDBJ whole genome shotgun (WGS) entry which is preliminary data.</text>
</comment>
<dbReference type="SMART" id="SM00382">
    <property type="entry name" value="AAA"/>
    <property type="match status" value="1"/>
</dbReference>
<dbReference type="InterPro" id="IPR017871">
    <property type="entry name" value="ABC_transporter-like_CS"/>
</dbReference>
<dbReference type="PANTHER" id="PTHR24223">
    <property type="entry name" value="ATP-BINDING CASSETTE SUB-FAMILY C"/>
    <property type="match status" value="1"/>
</dbReference>
<dbReference type="PROSITE" id="PS00211">
    <property type="entry name" value="ABC_TRANSPORTER_1"/>
    <property type="match status" value="1"/>
</dbReference>
<keyword evidence="4" id="KW-0067">ATP-binding</keyword>
<evidence type="ECO:0000256" key="6">
    <source>
        <dbReference type="SAM" id="MobiDB-lite"/>
    </source>
</evidence>
<dbReference type="Pfam" id="PF00005">
    <property type="entry name" value="ABC_tran"/>
    <property type="match status" value="1"/>
</dbReference>
<evidence type="ECO:0000259" key="7">
    <source>
        <dbReference type="PROSITE" id="PS50893"/>
    </source>
</evidence>
<name>A0A7J7GUF0_CAMSI</name>
<dbReference type="GO" id="GO:0016020">
    <property type="term" value="C:membrane"/>
    <property type="evidence" value="ECO:0007669"/>
    <property type="project" value="UniProtKB-SubCell"/>
</dbReference>
<dbReference type="GO" id="GO:0005524">
    <property type="term" value="F:ATP binding"/>
    <property type="evidence" value="ECO:0007669"/>
    <property type="project" value="UniProtKB-KW"/>
</dbReference>
<keyword evidence="3" id="KW-0547">Nucleotide-binding</keyword>
<evidence type="ECO:0000256" key="3">
    <source>
        <dbReference type="ARBA" id="ARBA00022741"/>
    </source>
</evidence>
<reference evidence="9" key="1">
    <citation type="journal article" date="2020" name="Nat. Commun.">
        <title>Genome assembly of wild tea tree DASZ reveals pedigree and selection history of tea varieties.</title>
        <authorList>
            <person name="Zhang W."/>
            <person name="Zhang Y."/>
            <person name="Qiu H."/>
            <person name="Guo Y."/>
            <person name="Wan H."/>
            <person name="Zhang X."/>
            <person name="Scossa F."/>
            <person name="Alseekh S."/>
            <person name="Zhang Q."/>
            <person name="Wang P."/>
            <person name="Xu L."/>
            <person name="Schmidt M.H."/>
            <person name="Jia X."/>
            <person name="Li D."/>
            <person name="Zhu A."/>
            <person name="Guo F."/>
            <person name="Chen W."/>
            <person name="Ni D."/>
            <person name="Usadel B."/>
            <person name="Fernie A.R."/>
            <person name="Wen W."/>
        </authorList>
    </citation>
    <scope>NUCLEOTIDE SEQUENCE [LARGE SCALE GENOMIC DNA]</scope>
    <source>
        <strain evidence="9">cv. G240</strain>
    </source>
</reference>
<dbReference type="InterPro" id="IPR027417">
    <property type="entry name" value="P-loop_NTPase"/>
</dbReference>
<dbReference type="GO" id="GO:0016887">
    <property type="term" value="F:ATP hydrolysis activity"/>
    <property type="evidence" value="ECO:0007669"/>
    <property type="project" value="InterPro"/>
</dbReference>
<dbReference type="EC" id="7.6.2.2" evidence="2"/>
<reference evidence="8 9" key="2">
    <citation type="submission" date="2020-07" db="EMBL/GenBank/DDBJ databases">
        <title>Genome assembly of wild tea tree DASZ reveals pedigree and selection history of tea varieties.</title>
        <authorList>
            <person name="Zhang W."/>
        </authorList>
    </citation>
    <scope>NUCLEOTIDE SEQUENCE [LARGE SCALE GENOMIC DNA]</scope>
    <source>
        <strain evidence="9">cv. G240</strain>
        <tissue evidence="8">Leaf</tissue>
    </source>
</reference>
<dbReference type="PANTHER" id="PTHR24223:SF375">
    <property type="entry name" value="ABC TRANSPORTER C FAMILY MEMBER 11-RELATED"/>
    <property type="match status" value="1"/>
</dbReference>
<dbReference type="GO" id="GO:0008559">
    <property type="term" value="F:ABC-type xenobiotic transporter activity"/>
    <property type="evidence" value="ECO:0007669"/>
    <property type="project" value="UniProtKB-EC"/>
</dbReference>
<feature type="domain" description="ABC transporter" evidence="7">
    <location>
        <begin position="1"/>
        <end position="193"/>
    </location>
</feature>
<evidence type="ECO:0000256" key="2">
    <source>
        <dbReference type="ARBA" id="ARBA00012191"/>
    </source>
</evidence>
<evidence type="ECO:0000256" key="5">
    <source>
        <dbReference type="ARBA" id="ARBA00034018"/>
    </source>
</evidence>
<dbReference type="EMBL" id="JACBKZ010000008">
    <property type="protein sequence ID" value="KAF5944077.1"/>
    <property type="molecule type" value="Genomic_DNA"/>
</dbReference>
<dbReference type="Proteomes" id="UP000593564">
    <property type="component" value="Unassembled WGS sequence"/>
</dbReference>
<evidence type="ECO:0000256" key="4">
    <source>
        <dbReference type="ARBA" id="ARBA00022840"/>
    </source>
</evidence>
<dbReference type="PROSITE" id="PS50893">
    <property type="entry name" value="ABC_TRANSPORTER_2"/>
    <property type="match status" value="1"/>
</dbReference>
<comment type="catalytic activity">
    <reaction evidence="5">
        <text>ATP + H2O + xenobioticSide 1 = ADP + phosphate + xenobioticSide 2.</text>
        <dbReference type="EC" id="7.6.2.2"/>
    </reaction>
</comment>
<feature type="region of interest" description="Disordered" evidence="6">
    <location>
        <begin position="182"/>
        <end position="212"/>
    </location>
</feature>
<dbReference type="InterPro" id="IPR050173">
    <property type="entry name" value="ABC_transporter_C-like"/>
</dbReference>
<evidence type="ECO:0000313" key="8">
    <source>
        <dbReference type="EMBL" id="KAF5944077.1"/>
    </source>
</evidence>